<name>A0A3G3HBJ3_BURL3</name>
<proteinExistence type="predicted"/>
<dbReference type="AlphaFoldDB" id="A0A3G3HBJ3"/>
<dbReference type="EMBL" id="CABVQI010000009">
    <property type="protein sequence ID" value="VWC90884.1"/>
    <property type="molecule type" value="Genomic_DNA"/>
</dbReference>
<gene>
    <name evidence="1" type="ORF">BLA18112_03312</name>
</gene>
<accession>A0A3G3HBJ3</accession>
<dbReference type="InterPro" id="IPR018968">
    <property type="entry name" value="Phasin"/>
</dbReference>
<organism evidence="1 2">
    <name type="scientific">Burkholderia lata (strain ATCC 17760 / DSM 23089 / LMG 22485 / NCIMB 9086 / R18194 / 383)</name>
    <dbReference type="NCBI Taxonomy" id="482957"/>
    <lineage>
        <taxon>Bacteria</taxon>
        <taxon>Pseudomonadati</taxon>
        <taxon>Pseudomonadota</taxon>
        <taxon>Betaproteobacteria</taxon>
        <taxon>Burkholderiales</taxon>
        <taxon>Burkholderiaceae</taxon>
        <taxon>Burkholderia</taxon>
        <taxon>Burkholderia cepacia complex</taxon>
    </lineage>
</organism>
<reference evidence="1 2" key="1">
    <citation type="submission" date="2019-09" db="EMBL/GenBank/DDBJ databases">
        <authorList>
            <person name="Depoorter E."/>
        </authorList>
    </citation>
    <scope>NUCLEOTIDE SEQUENCE [LARGE SCALE GENOMIC DNA]</scope>
    <source>
        <strain evidence="1">R-18112</strain>
    </source>
</reference>
<protein>
    <submittedName>
        <fullName evidence="1">Phasin family protein</fullName>
    </submittedName>
</protein>
<evidence type="ECO:0000313" key="2">
    <source>
        <dbReference type="Proteomes" id="UP000494274"/>
    </source>
</evidence>
<dbReference type="RefSeq" id="WP_122947504.1">
    <property type="nucleotide sequence ID" value="NZ_CABVQI010000009.1"/>
</dbReference>
<evidence type="ECO:0000313" key="1">
    <source>
        <dbReference type="EMBL" id="VWC90884.1"/>
    </source>
</evidence>
<dbReference type="NCBIfam" id="TIGR01841">
    <property type="entry name" value="phasin"/>
    <property type="match status" value="1"/>
</dbReference>
<dbReference type="InterPro" id="IPR010127">
    <property type="entry name" value="Phasin_subfam-1"/>
</dbReference>
<sequence length="116" mass="12626">MTGFTPDQLVASSKATVAAMFALANQAFHGYEQMIQLNLQTARQALTESRSYWPEALSHKAPEHAIAHHTMLLQSSTKIALSYGSQLAAIASNTHAEWLKIVGSQVELHSRGLPRG</sequence>
<dbReference type="Pfam" id="PF09361">
    <property type="entry name" value="Phasin_2"/>
    <property type="match status" value="1"/>
</dbReference>
<dbReference type="Proteomes" id="UP000494274">
    <property type="component" value="Unassembled WGS sequence"/>
</dbReference>